<keyword evidence="7" id="KW-1185">Reference proteome</keyword>
<dbReference type="AlphaFoldDB" id="R9PU31"/>
<dbReference type="PROSITE" id="PS51257">
    <property type="entry name" value="PROKAR_LIPOPROTEIN"/>
    <property type="match status" value="1"/>
</dbReference>
<feature type="domain" description="Multidrug resistance protein MdtA-like C-terminal permuted SH3" evidence="5">
    <location>
        <begin position="282"/>
        <end position="343"/>
    </location>
</feature>
<dbReference type="PANTHER" id="PTHR30469:SF20">
    <property type="entry name" value="EFFLUX RND TRANSPORTER PERIPLASMIC ADAPTOR SUBUNIT"/>
    <property type="match status" value="1"/>
</dbReference>
<evidence type="ECO:0000313" key="7">
    <source>
        <dbReference type="Proteomes" id="UP000014461"/>
    </source>
</evidence>
<comment type="similarity">
    <text evidence="2">Belongs to the membrane fusion protein (MFP) (TC 8.A.1) family.</text>
</comment>
<dbReference type="SUPFAM" id="SSF111369">
    <property type="entry name" value="HlyD-like secretion proteins"/>
    <property type="match status" value="1"/>
</dbReference>
<dbReference type="GO" id="GO:1990281">
    <property type="term" value="C:efflux pump complex"/>
    <property type="evidence" value="ECO:0007669"/>
    <property type="project" value="TreeGrafter"/>
</dbReference>
<evidence type="ECO:0000256" key="1">
    <source>
        <dbReference type="ARBA" id="ARBA00004196"/>
    </source>
</evidence>
<dbReference type="EMBL" id="BARX01000028">
    <property type="protein sequence ID" value="GAD03461.1"/>
    <property type="molecule type" value="Genomic_DNA"/>
</dbReference>
<dbReference type="InterPro" id="IPR006143">
    <property type="entry name" value="RND_pump_MFP"/>
</dbReference>
<accession>R9PU31</accession>
<dbReference type="Gene3D" id="2.40.30.170">
    <property type="match status" value="1"/>
</dbReference>
<dbReference type="Gene3D" id="2.40.50.100">
    <property type="match status" value="1"/>
</dbReference>
<dbReference type="NCBIfam" id="TIGR01730">
    <property type="entry name" value="RND_mfp"/>
    <property type="match status" value="1"/>
</dbReference>
<organism evidence="6 7">
    <name type="scientific">Agarivorans albus MKT 106</name>
    <dbReference type="NCBI Taxonomy" id="1331007"/>
    <lineage>
        <taxon>Bacteria</taxon>
        <taxon>Pseudomonadati</taxon>
        <taxon>Pseudomonadota</taxon>
        <taxon>Gammaproteobacteria</taxon>
        <taxon>Alteromonadales</taxon>
        <taxon>Alteromonadaceae</taxon>
        <taxon>Agarivorans</taxon>
    </lineage>
</organism>
<dbReference type="Proteomes" id="UP000014461">
    <property type="component" value="Unassembled WGS sequence"/>
</dbReference>
<dbReference type="STRING" id="1331007.AALB_3541"/>
<dbReference type="OrthoDB" id="2110899at2"/>
<dbReference type="InterPro" id="IPR058625">
    <property type="entry name" value="MdtA-like_BSH"/>
</dbReference>
<dbReference type="Pfam" id="PF25967">
    <property type="entry name" value="RND-MFP_C"/>
    <property type="match status" value="1"/>
</dbReference>
<feature type="domain" description="Multidrug resistance protein MdtA-like barrel-sandwich hybrid" evidence="4">
    <location>
        <begin position="58"/>
        <end position="165"/>
    </location>
</feature>
<dbReference type="Pfam" id="PF25917">
    <property type="entry name" value="BSH_RND"/>
    <property type="match status" value="1"/>
</dbReference>
<proteinExistence type="inferred from homology"/>
<evidence type="ECO:0000259" key="4">
    <source>
        <dbReference type="Pfam" id="PF25917"/>
    </source>
</evidence>
<dbReference type="GO" id="GO:0015562">
    <property type="term" value="F:efflux transmembrane transporter activity"/>
    <property type="evidence" value="ECO:0007669"/>
    <property type="project" value="TreeGrafter"/>
</dbReference>
<gene>
    <name evidence="6" type="ORF">AALB_3541</name>
</gene>
<dbReference type="RefSeq" id="WP_016403228.1">
    <property type="nucleotide sequence ID" value="NZ_BARX01000028.1"/>
</dbReference>
<sequence>MQFKQKLLSGLLASLLMGCGSDKAVEESSQVVDVFKLPETSNSVDRNFNGIARAHDLVDLSFRVDGEIKTIPVKKGQPVKKGDLLAELDKRDYQIVVDDRQARLTLTKQQFERAKALLEQKLLSQSEYDKMRAEYLVASADYKKAKLMLDYTELKAPFDGVVGDVFADSFVNVQPGSAVLSMHKVDYVEVDVELPDMIISVAKLGKRRISEIDIAVGFEAFPEKEFKGLPYELNLEKNSASRSYIATMLVPYDPNYAVLEGMQAKVSIDLADMTYTYNRDHLVPLAAVIMPDGSTISQQRPVVWRYKDDQTVEMQEVVIGTIAGDMIEIKQGLEDGDTIVSLGANRLVEGQKVVLKKDNQ</sequence>
<dbReference type="InterPro" id="IPR058627">
    <property type="entry name" value="MdtA-like_C"/>
</dbReference>
<name>R9PU31_AGAAL</name>
<evidence type="ECO:0000259" key="5">
    <source>
        <dbReference type="Pfam" id="PF25967"/>
    </source>
</evidence>
<dbReference type="PANTHER" id="PTHR30469">
    <property type="entry name" value="MULTIDRUG RESISTANCE PROTEIN MDTA"/>
    <property type="match status" value="1"/>
</dbReference>
<evidence type="ECO:0000256" key="2">
    <source>
        <dbReference type="ARBA" id="ARBA00009477"/>
    </source>
</evidence>
<keyword evidence="3" id="KW-0813">Transport</keyword>
<evidence type="ECO:0000313" key="6">
    <source>
        <dbReference type="EMBL" id="GAD03461.1"/>
    </source>
</evidence>
<evidence type="ECO:0000256" key="3">
    <source>
        <dbReference type="ARBA" id="ARBA00022448"/>
    </source>
</evidence>
<protein>
    <submittedName>
        <fullName evidence="6">Hypothetical periplasmic linker protein</fullName>
    </submittedName>
</protein>
<reference evidence="6" key="1">
    <citation type="journal article" date="2013" name="Genome Announc.">
        <title>Draft Genome Sequence of Agarivorans albus Strain MKT 106T, an Agarolytic Marine Bacterium.</title>
        <authorList>
            <person name="Yasuike M."/>
            <person name="Nakamura Y."/>
            <person name="Kai W."/>
            <person name="Fujiwara A."/>
            <person name="Fukui Y."/>
            <person name="Satomi M."/>
            <person name="Sano M."/>
        </authorList>
    </citation>
    <scope>NUCLEOTIDE SEQUENCE [LARGE SCALE GENOMIC DNA]</scope>
</reference>
<dbReference type="Gene3D" id="1.10.287.470">
    <property type="entry name" value="Helix hairpin bin"/>
    <property type="match status" value="1"/>
</dbReference>
<comment type="caution">
    <text evidence="6">The sequence shown here is derived from an EMBL/GenBank/DDBJ whole genome shotgun (WGS) entry which is preliminary data.</text>
</comment>
<dbReference type="Gene3D" id="2.40.420.20">
    <property type="match status" value="1"/>
</dbReference>
<comment type="subcellular location">
    <subcellularLocation>
        <location evidence="1">Cell envelope</location>
    </subcellularLocation>
</comment>